<evidence type="ECO:0000259" key="18">
    <source>
        <dbReference type="PROSITE" id="PS50975"/>
    </source>
</evidence>
<feature type="binding site" evidence="17">
    <location>
        <position position="284"/>
    </location>
    <ligand>
        <name>Mg(2+)</name>
        <dbReference type="ChEBI" id="CHEBI:18420"/>
        <label>1</label>
    </ligand>
</feature>
<dbReference type="EMBL" id="FNQG01000008">
    <property type="protein sequence ID" value="SEA10949.1"/>
    <property type="molecule type" value="Genomic_DNA"/>
</dbReference>
<feature type="binding site" evidence="17">
    <location>
        <position position="298"/>
    </location>
    <ligand>
        <name>Mn(2+)</name>
        <dbReference type="ChEBI" id="CHEBI:29035"/>
        <label>2</label>
    </ligand>
</feature>
<evidence type="ECO:0000256" key="4">
    <source>
        <dbReference type="ARBA" id="ARBA00022571"/>
    </source>
</evidence>
<evidence type="ECO:0000256" key="7">
    <source>
        <dbReference type="ARBA" id="ARBA00022723"/>
    </source>
</evidence>
<feature type="binding site" evidence="17">
    <location>
        <position position="298"/>
    </location>
    <ligand>
        <name>Mn(2+)</name>
        <dbReference type="ChEBI" id="CHEBI:29035"/>
        <label>1</label>
    </ligand>
</feature>
<feature type="binding site" evidence="17">
    <location>
        <position position="822"/>
    </location>
    <ligand>
        <name>ATP</name>
        <dbReference type="ChEBI" id="CHEBI:30616"/>
        <label>2</label>
    </ligand>
</feature>
<dbReference type="InterPro" id="IPR005479">
    <property type="entry name" value="CPAse_ATP-bd"/>
</dbReference>
<feature type="binding site" evidence="17">
    <location>
        <position position="298"/>
    </location>
    <ligand>
        <name>ATP</name>
        <dbReference type="ChEBI" id="CHEBI:30616"/>
        <label>1</label>
    </ligand>
</feature>
<evidence type="ECO:0000256" key="10">
    <source>
        <dbReference type="ARBA" id="ARBA00022840"/>
    </source>
</evidence>
<keyword evidence="4 17" id="KW-0055">Arginine biosynthesis</keyword>
<dbReference type="GO" id="GO:0006541">
    <property type="term" value="P:glutamine metabolic process"/>
    <property type="evidence" value="ECO:0007669"/>
    <property type="project" value="TreeGrafter"/>
</dbReference>
<feature type="binding site" evidence="17">
    <location>
        <position position="836"/>
    </location>
    <ligand>
        <name>Mn(2+)</name>
        <dbReference type="ChEBI" id="CHEBI:29035"/>
        <label>4</label>
    </ligand>
</feature>
<dbReference type="UniPathway" id="UPA00070">
    <property type="reaction ID" value="UER00115"/>
</dbReference>
<dbReference type="PROSITE" id="PS51855">
    <property type="entry name" value="MGS"/>
    <property type="match status" value="1"/>
</dbReference>
<feature type="binding site" evidence="17">
    <location>
        <position position="300"/>
    </location>
    <ligand>
        <name>Mn(2+)</name>
        <dbReference type="ChEBI" id="CHEBI:29035"/>
        <label>2</label>
    </ligand>
</feature>
<feature type="region of interest" description="Carboxyphosphate synthetic domain" evidence="17">
    <location>
        <begin position="1"/>
        <end position="401"/>
    </location>
</feature>
<comment type="catalytic activity">
    <reaction evidence="15 17">
        <text>hydrogencarbonate + L-glutamine + 2 ATP + H2O = carbamoyl phosphate + L-glutamate + 2 ADP + phosphate + 2 H(+)</text>
        <dbReference type="Rhea" id="RHEA:18633"/>
        <dbReference type="ChEBI" id="CHEBI:15377"/>
        <dbReference type="ChEBI" id="CHEBI:15378"/>
        <dbReference type="ChEBI" id="CHEBI:17544"/>
        <dbReference type="ChEBI" id="CHEBI:29985"/>
        <dbReference type="ChEBI" id="CHEBI:30616"/>
        <dbReference type="ChEBI" id="CHEBI:43474"/>
        <dbReference type="ChEBI" id="CHEBI:58228"/>
        <dbReference type="ChEBI" id="CHEBI:58359"/>
        <dbReference type="ChEBI" id="CHEBI:456216"/>
        <dbReference type="EC" id="6.3.5.5"/>
    </reaction>
</comment>
<feature type="domain" description="ATP-grasp" evidence="18">
    <location>
        <begin position="133"/>
        <end position="327"/>
    </location>
</feature>
<dbReference type="PROSITE" id="PS50975">
    <property type="entry name" value="ATP_GRASP"/>
    <property type="match status" value="2"/>
</dbReference>
<feature type="binding site" evidence="17">
    <location>
        <position position="754"/>
    </location>
    <ligand>
        <name>ATP</name>
        <dbReference type="ChEBI" id="CHEBI:30616"/>
        <label>2</label>
    </ligand>
</feature>
<feature type="binding site" evidence="17">
    <location>
        <position position="782"/>
    </location>
    <ligand>
        <name>ATP</name>
        <dbReference type="ChEBI" id="CHEBI:30616"/>
        <label>2</label>
    </ligand>
</feature>
<dbReference type="GO" id="GO:0046872">
    <property type="term" value="F:metal ion binding"/>
    <property type="evidence" value="ECO:0007669"/>
    <property type="project" value="UniProtKB-KW"/>
</dbReference>
<comment type="pathway">
    <text evidence="2 17">Amino-acid biosynthesis; L-arginine biosynthesis; carbamoyl phosphate from bicarbonate: step 1/1.</text>
</comment>
<comment type="similarity">
    <text evidence="3 17">Belongs to the CarB family.</text>
</comment>
<comment type="subunit">
    <text evidence="17">Composed of two chains; the small (or glutamine) chain promotes the hydrolysis of glutamine to ammonia, which is used by the large (or ammonia) chain to synthesize carbamoyl phosphate. Tetramer of heterodimers (alpha,beta)4.</text>
</comment>
<feature type="binding site" evidence="17">
    <location>
        <position position="779"/>
    </location>
    <ligand>
        <name>ATP</name>
        <dbReference type="ChEBI" id="CHEBI:30616"/>
        <label>2</label>
    </ligand>
</feature>
<keyword evidence="13" id="KW-0464">Manganese</keyword>
<comment type="cofactor">
    <cofactor evidence="17">
        <name>Mg(2+)</name>
        <dbReference type="ChEBI" id="CHEBI:18420"/>
    </cofactor>
    <cofactor evidence="17">
        <name>Mn(2+)</name>
        <dbReference type="ChEBI" id="CHEBI:29035"/>
    </cofactor>
    <text evidence="17">Binds 4 Mg(2+) or Mn(2+) ions per subunit.</text>
</comment>
<sequence>MPKKENLKKVMVIGSGPIIIGQAAEFDYAGSQACRALKEEGLEVVLVNSNPATIMTDTHIADRVYIEPLTPEFLAEIIAKEKPDGLLATLGGQAGLNLAVQLAERGVLKEHGVELLGTPLSAIKQAEDRELFKETMEKLGEPIPESTIVEDVPSAVEFANGIGYPVIVRPAYTMGGTGGGIAENEEELIDIVIKGLNYSLIGQVLIERSVAGWKEIEYEVMRDGNDNCITVCNMENFDPVGVHTGDSIVVAPSQTLTDHEYQMLRSASLRIIRELGIEGGCNAQYALDPNSNRYYVIEVNPRVSRSSALASKATGYPIAKVSAKIAIGYTLDEITNAVTQKTKACFEPSLDYCVVKFPRWPFDKFVYADKTLGTQMKATGEVMSIDRHFEGAILKAVRSLEIGVHRLSMPKMAAWDDARVKKNLNRINDERIFVIAEALRRGIATVDEIHAITKVDKWFINKINNIAQVENQLGSEPLTPSLMLAAKNVGLADVSIAEITGKSMDEIRTTRKSMGVMPCYKMVDTCAAEFEAATPYYYSTFRAEQDEVTVSNKRKVIVLGSGPIRIGQGVEFDYCSVHSVWALKEMGIEAIIINNNPETVSTDFDISDRLYFEPLTTEDVLNIIDKEKPEGVIVQFGGQTAINLAASLQKAGVKVFGTSVDDIDRAEDRERFDEVLTQTQIPRPRGLSVTNLEDAISGAARIGYPVMVRPSYVLGGRAMEIVYNEAELRDYMSRAVKVTPDHPVLVDRYMQGTEVEVDAISDGMDVLIPGIMEHVERAGVHSGDSIAVYPPRTLSSKVLYTIIDYTKRLAVALHVKGLLNIQFVVVNDEVFIIEVNPRSSRTVPFLSKVTDVKMVNLATRIALGASLKEVSERTGLVPPKPYVAVKAPVFSFAKMTDVDIALGPEMKSTGEVMGIDYHYARALYKAIVGSGINVSTKGCVLFTVADKDKEEMKQLAKAFADLDFQIAATEGTAKAIKSMGIDVEVVGKVHERSSDIIEKIKTGKIHMVINTLTQGKHSLKDGFKIRRATVEHGIACLTSLDTAWEVMRVLSFMRERRLVYSLAIQDYVGGGDDLA</sequence>
<dbReference type="InterPro" id="IPR005480">
    <property type="entry name" value="CPSase_lsu_oligo"/>
</dbReference>
<dbReference type="FunFam" id="1.10.1030.10:FF:000002">
    <property type="entry name" value="Carbamoyl-phosphate synthase large chain"/>
    <property type="match status" value="1"/>
</dbReference>
<feature type="binding site" evidence="17">
    <location>
        <position position="243"/>
    </location>
    <ligand>
        <name>ATP</name>
        <dbReference type="ChEBI" id="CHEBI:30616"/>
        <label>1</label>
    </ligand>
</feature>
<comment type="cofactor">
    <cofactor evidence="1">
        <name>Mn(2+)</name>
        <dbReference type="ChEBI" id="CHEBI:29035"/>
    </cofactor>
</comment>
<evidence type="ECO:0000256" key="16">
    <source>
        <dbReference type="ARBA" id="ARBA00060037"/>
    </source>
</evidence>
<dbReference type="InterPro" id="IPR058047">
    <property type="entry name" value="CPSase_preATP-grasp"/>
</dbReference>
<evidence type="ECO:0000313" key="21">
    <source>
        <dbReference type="Proteomes" id="UP000183469"/>
    </source>
</evidence>
<feature type="binding site" evidence="17">
    <location>
        <position position="176"/>
    </location>
    <ligand>
        <name>ATP</name>
        <dbReference type="ChEBI" id="CHEBI:30616"/>
        <label>1</label>
    </ligand>
</feature>
<feature type="binding site" evidence="17">
    <location>
        <position position="298"/>
    </location>
    <ligand>
        <name>Mg(2+)</name>
        <dbReference type="ChEBI" id="CHEBI:18420"/>
        <label>1</label>
    </ligand>
</feature>
<feature type="domain" description="ATP-grasp" evidence="18">
    <location>
        <begin position="673"/>
        <end position="863"/>
    </location>
</feature>
<comment type="caution">
    <text evidence="17">Lacks conserved residue(s) required for the propagation of feature annotation.</text>
</comment>
<dbReference type="GO" id="GO:0044205">
    <property type="term" value="P:'de novo' UMP biosynthetic process"/>
    <property type="evidence" value="ECO:0007669"/>
    <property type="project" value="UniProtKB-UniRule"/>
</dbReference>
<dbReference type="CDD" id="cd01424">
    <property type="entry name" value="MGS_CPS_II"/>
    <property type="match status" value="1"/>
</dbReference>
<evidence type="ECO:0000256" key="13">
    <source>
        <dbReference type="ARBA" id="ARBA00023211"/>
    </source>
</evidence>
<protein>
    <recommendedName>
        <fullName evidence="17">Carbamoyl phosphate synthase large chain</fullName>
        <ecNumber evidence="17">6.3.4.16</ecNumber>
        <ecNumber evidence="17">6.3.5.5</ecNumber>
    </recommendedName>
    <alternativeName>
        <fullName evidence="17">Carbamoyl phosphate synthetase ammonia chain</fullName>
    </alternativeName>
</protein>
<dbReference type="InterPro" id="IPR006275">
    <property type="entry name" value="CPSase_lsu"/>
</dbReference>
<evidence type="ECO:0000256" key="1">
    <source>
        <dbReference type="ARBA" id="ARBA00001936"/>
    </source>
</evidence>
<evidence type="ECO:0000256" key="2">
    <source>
        <dbReference type="ARBA" id="ARBA00005077"/>
    </source>
</evidence>
<feature type="binding site" evidence="17">
    <location>
        <position position="834"/>
    </location>
    <ligand>
        <name>Mn(2+)</name>
        <dbReference type="ChEBI" id="CHEBI:29035"/>
        <label>3</label>
    </ligand>
</feature>
<feature type="domain" description="MGS-like" evidence="19">
    <location>
        <begin position="932"/>
        <end position="1075"/>
    </location>
</feature>
<dbReference type="GO" id="GO:0006526">
    <property type="term" value="P:L-arginine biosynthetic process"/>
    <property type="evidence" value="ECO:0007669"/>
    <property type="project" value="UniProtKB-UniRule"/>
</dbReference>
<dbReference type="UniPathway" id="UPA00068">
    <property type="reaction ID" value="UER00171"/>
</dbReference>
<dbReference type="RefSeq" id="WP_074672446.1">
    <property type="nucleotide sequence ID" value="NZ_FNQG01000008.1"/>
</dbReference>
<evidence type="ECO:0000256" key="12">
    <source>
        <dbReference type="ARBA" id="ARBA00022975"/>
    </source>
</evidence>
<gene>
    <name evidence="17" type="primary">carB</name>
    <name evidence="20" type="ORF">SAMN05660648_01982</name>
</gene>
<feature type="binding site" evidence="17">
    <location>
        <position position="780"/>
    </location>
    <ligand>
        <name>ATP</name>
        <dbReference type="ChEBI" id="CHEBI:30616"/>
        <label>2</label>
    </ligand>
</feature>
<feature type="binding site" evidence="17">
    <location>
        <position position="298"/>
    </location>
    <ligand>
        <name>Mg(2+)</name>
        <dbReference type="ChEBI" id="CHEBI:18420"/>
        <label>2</label>
    </ligand>
</feature>
<feature type="binding site" evidence="17">
    <location>
        <position position="208"/>
    </location>
    <ligand>
        <name>ATP</name>
        <dbReference type="ChEBI" id="CHEBI:30616"/>
        <label>1</label>
    </ligand>
</feature>
<evidence type="ECO:0000256" key="3">
    <source>
        <dbReference type="ARBA" id="ARBA00009799"/>
    </source>
</evidence>
<dbReference type="GO" id="GO:0005737">
    <property type="term" value="C:cytoplasm"/>
    <property type="evidence" value="ECO:0007669"/>
    <property type="project" value="TreeGrafter"/>
</dbReference>
<keyword evidence="12 17" id="KW-0665">Pyrimidine biosynthesis</keyword>
<dbReference type="Pfam" id="PF02787">
    <property type="entry name" value="CPSase_L_D3"/>
    <property type="match status" value="1"/>
</dbReference>
<dbReference type="Pfam" id="PF25596">
    <property type="entry name" value="CPSase_L_D1"/>
    <property type="match status" value="2"/>
</dbReference>
<name>A0A1H3YH33_SELRU</name>
<feature type="binding site" evidence="17">
    <location>
        <position position="834"/>
    </location>
    <ligand>
        <name>Mg(2+)</name>
        <dbReference type="ChEBI" id="CHEBI:18420"/>
        <label>3</label>
    </ligand>
</feature>
<proteinExistence type="inferred from homology"/>
<feature type="binding site" evidence="17">
    <location>
        <position position="175"/>
    </location>
    <ligand>
        <name>ATP</name>
        <dbReference type="ChEBI" id="CHEBI:30616"/>
        <label>1</label>
    </ligand>
</feature>
<dbReference type="Pfam" id="PF02142">
    <property type="entry name" value="MGS"/>
    <property type="match status" value="1"/>
</dbReference>
<dbReference type="Pfam" id="PF02786">
    <property type="entry name" value="CPSase_L_D2"/>
    <property type="match status" value="2"/>
</dbReference>
<dbReference type="OrthoDB" id="9804197at2"/>
<dbReference type="EC" id="6.3.5.5" evidence="17"/>
<dbReference type="Gene3D" id="3.30.1490.20">
    <property type="entry name" value="ATP-grasp fold, A domain"/>
    <property type="match status" value="1"/>
</dbReference>
<feature type="binding site" evidence="17">
    <location>
        <position position="748"/>
    </location>
    <ligand>
        <name>ATP</name>
        <dbReference type="ChEBI" id="CHEBI:30616"/>
        <label>2</label>
    </ligand>
</feature>
<dbReference type="GO" id="GO:0005524">
    <property type="term" value="F:ATP binding"/>
    <property type="evidence" value="ECO:0007669"/>
    <property type="project" value="UniProtKB-UniRule"/>
</dbReference>
<keyword evidence="11" id="KW-0460">Magnesium</keyword>
<feature type="binding site" evidence="17">
    <location>
        <position position="210"/>
    </location>
    <ligand>
        <name>ATP</name>
        <dbReference type="ChEBI" id="CHEBI:30616"/>
        <label>1</label>
    </ligand>
</feature>
<dbReference type="NCBIfam" id="TIGR01369">
    <property type="entry name" value="CPSaseII_lrg"/>
    <property type="match status" value="1"/>
</dbReference>
<keyword evidence="5 17" id="KW-0436">Ligase</keyword>
<dbReference type="HAMAP" id="MF_01210_A">
    <property type="entry name" value="CPSase_L_chain_A"/>
    <property type="match status" value="1"/>
</dbReference>
<keyword evidence="9 17" id="KW-0547">Nucleotide-binding</keyword>
<evidence type="ECO:0000256" key="6">
    <source>
        <dbReference type="ARBA" id="ARBA00022605"/>
    </source>
</evidence>
<feature type="binding site" evidence="17">
    <location>
        <position position="781"/>
    </location>
    <ligand>
        <name>ATP</name>
        <dbReference type="ChEBI" id="CHEBI:30616"/>
        <label>2</label>
    </ligand>
</feature>
<dbReference type="NCBIfam" id="NF003671">
    <property type="entry name" value="PRK05294.1"/>
    <property type="match status" value="1"/>
</dbReference>
<feature type="region of interest" description="Allosteric domain" evidence="17">
    <location>
        <begin position="932"/>
        <end position="1075"/>
    </location>
</feature>
<evidence type="ECO:0000256" key="8">
    <source>
        <dbReference type="ARBA" id="ARBA00022737"/>
    </source>
</evidence>
<dbReference type="EC" id="6.3.4.16" evidence="17"/>
<dbReference type="SUPFAM" id="SSF52335">
    <property type="entry name" value="Methylglyoxal synthase-like"/>
    <property type="match status" value="1"/>
</dbReference>
<dbReference type="PANTHER" id="PTHR11405">
    <property type="entry name" value="CARBAMOYLTRANSFERASE FAMILY MEMBER"/>
    <property type="match status" value="1"/>
</dbReference>
<accession>A0A1H3YH33</accession>
<feature type="binding site" evidence="17">
    <location>
        <position position="241"/>
    </location>
    <ligand>
        <name>ATP</name>
        <dbReference type="ChEBI" id="CHEBI:30616"/>
        <label>1</label>
    </ligand>
</feature>
<dbReference type="Gene3D" id="3.40.50.1380">
    <property type="entry name" value="Methylglyoxal synthase-like domain"/>
    <property type="match status" value="1"/>
</dbReference>
<comment type="pathway">
    <text evidence="17">Pyrimidine metabolism; UMP biosynthesis via de novo pathway; (S)-dihydroorotate from bicarbonate: step 1/3.</text>
</comment>
<dbReference type="InterPro" id="IPR013815">
    <property type="entry name" value="ATP_grasp_subdomain_1"/>
</dbReference>
<evidence type="ECO:0000256" key="17">
    <source>
        <dbReference type="HAMAP-Rule" id="MF_01210"/>
    </source>
</evidence>
<feature type="binding site" evidence="17">
    <location>
        <position position="834"/>
    </location>
    <ligand>
        <name>Mg(2+)</name>
        <dbReference type="ChEBI" id="CHEBI:18420"/>
        <label>4</label>
    </ligand>
</feature>
<comment type="function">
    <text evidence="17">Large subunit of the glutamine-dependent carbamoyl phosphate synthetase (CPSase). CPSase catalyzes the formation of carbamoyl phosphate from the ammonia moiety of glutamine, carbonate, and phosphate donated by ATP, constituting the first step of 2 biosynthetic pathways, one leading to arginine and/or urea and the other to pyrimidine nucleotides. The large subunit (synthetase) binds the substrates ammonia (free or transferred from glutamine from the small subunit), hydrogencarbonate and ATP and carries out an ATP-coupled ligase reaction, activating hydrogencarbonate by forming carboxy phosphate which reacts with ammonia to form carbamoyl phosphate.</text>
</comment>
<dbReference type="FunFam" id="3.30.1490.20:FF:000001">
    <property type="entry name" value="Carbamoyl-phosphate synthase large chain"/>
    <property type="match status" value="1"/>
</dbReference>
<dbReference type="GO" id="GO:0004088">
    <property type="term" value="F:carbamoyl-phosphate synthase (glutamine-hydrolyzing) activity"/>
    <property type="evidence" value="ECO:0007669"/>
    <property type="project" value="UniProtKB-UniRule"/>
</dbReference>
<evidence type="ECO:0000256" key="5">
    <source>
        <dbReference type="ARBA" id="ARBA00022598"/>
    </source>
</evidence>
<comment type="domain">
    <text evidence="17">The large subunit is composed of 2 ATP-grasp domains that are involved in binding the 2 ATP molecules needed for carbamoyl phosphate synthesis. The N-terminal ATP-grasp domain (referred to as the carboxyphosphate synthetic component) catalyzes the ATP-dependent phosphorylation of hydrogencarbonate to carboxyphosphate and the subsequent nucleophilic attack by ammonia to form a carbamate intermediate. The C-terminal ATP-grasp domain (referred to as the carbamoyl phosphate synthetic component) then catalyzes the phosphorylation of carbamate with the second ATP to form the end product carbamoyl phosphate. The reactive and unstable enzyme intermediates are sequentially channeled from one active site to the next through the interior of the protein over a distance of at least 96 A.</text>
</comment>
<feature type="binding site" evidence="17">
    <location>
        <position position="822"/>
    </location>
    <ligand>
        <name>Mg(2+)</name>
        <dbReference type="ChEBI" id="CHEBI:18420"/>
        <label>3</label>
    </ligand>
</feature>
<feature type="binding site" evidence="17">
    <location>
        <position position="129"/>
    </location>
    <ligand>
        <name>ATP</name>
        <dbReference type="ChEBI" id="CHEBI:30616"/>
        <label>1</label>
    </ligand>
</feature>
<dbReference type="HAMAP" id="MF_01210_B">
    <property type="entry name" value="CPSase_L_chain_B"/>
    <property type="match status" value="1"/>
</dbReference>
<feature type="binding site" evidence="17">
    <location>
        <position position="709"/>
    </location>
    <ligand>
        <name>ATP</name>
        <dbReference type="ChEBI" id="CHEBI:30616"/>
        <label>2</label>
    </ligand>
</feature>
<feature type="binding site" evidence="17">
    <location>
        <position position="242"/>
    </location>
    <ligand>
        <name>ATP</name>
        <dbReference type="ChEBI" id="CHEBI:30616"/>
        <label>1</label>
    </ligand>
</feature>
<dbReference type="InterPro" id="IPR036897">
    <property type="entry name" value="CarbamoylP_synth_lsu_oligo_sf"/>
</dbReference>
<dbReference type="PRINTS" id="PR00098">
    <property type="entry name" value="CPSASE"/>
</dbReference>
<dbReference type="InterPro" id="IPR016185">
    <property type="entry name" value="PreATP-grasp_dom_sf"/>
</dbReference>
<dbReference type="FunFam" id="3.40.50.20:FF:000001">
    <property type="entry name" value="Carbamoyl-phosphate synthase large chain"/>
    <property type="match status" value="1"/>
</dbReference>
<feature type="binding site" evidence="17">
    <location>
        <position position="284"/>
    </location>
    <ligand>
        <name>Mn(2+)</name>
        <dbReference type="ChEBI" id="CHEBI:29035"/>
        <label>1</label>
    </ligand>
</feature>
<dbReference type="Proteomes" id="UP000183469">
    <property type="component" value="Unassembled WGS sequence"/>
</dbReference>
<dbReference type="FunFam" id="3.30.470.20:FF:000026">
    <property type="entry name" value="Carbamoyl-phosphate synthase large chain"/>
    <property type="match status" value="1"/>
</dbReference>
<dbReference type="PANTHER" id="PTHR11405:SF53">
    <property type="entry name" value="CARBAMOYL-PHOSPHATE SYNTHASE [AMMONIA], MITOCHONDRIAL"/>
    <property type="match status" value="1"/>
</dbReference>
<comment type="catalytic activity">
    <reaction evidence="14 17">
        <text>hydrogencarbonate + NH4(+) + 2 ATP = carbamoyl phosphate + 2 ADP + phosphate + 2 H(+)</text>
        <dbReference type="Rhea" id="RHEA:18029"/>
        <dbReference type="ChEBI" id="CHEBI:15378"/>
        <dbReference type="ChEBI" id="CHEBI:17544"/>
        <dbReference type="ChEBI" id="CHEBI:28938"/>
        <dbReference type="ChEBI" id="CHEBI:30616"/>
        <dbReference type="ChEBI" id="CHEBI:43474"/>
        <dbReference type="ChEBI" id="CHEBI:58228"/>
        <dbReference type="ChEBI" id="CHEBI:456216"/>
        <dbReference type="EC" id="6.3.4.16"/>
    </reaction>
</comment>
<keyword evidence="7" id="KW-0479">Metal-binding</keyword>
<dbReference type="AlphaFoldDB" id="A0A1H3YH33"/>
<dbReference type="NCBIfam" id="NF009455">
    <property type="entry name" value="PRK12815.1"/>
    <property type="match status" value="1"/>
</dbReference>
<dbReference type="InterPro" id="IPR005483">
    <property type="entry name" value="CPSase_dom"/>
</dbReference>
<dbReference type="SUPFAM" id="SSF52440">
    <property type="entry name" value="PreATP-grasp domain"/>
    <property type="match status" value="2"/>
</dbReference>
<keyword evidence="10 17" id="KW-0067">ATP-binding</keyword>
<evidence type="ECO:0000256" key="9">
    <source>
        <dbReference type="ARBA" id="ARBA00022741"/>
    </source>
</evidence>
<dbReference type="InterPro" id="IPR011761">
    <property type="entry name" value="ATP-grasp"/>
</dbReference>
<dbReference type="FunFam" id="3.30.470.20:FF:000001">
    <property type="entry name" value="Carbamoyl-phosphate synthase large chain"/>
    <property type="match status" value="1"/>
</dbReference>
<organism evidence="20 21">
    <name type="scientific">Selenomonas ruminantium</name>
    <dbReference type="NCBI Taxonomy" id="971"/>
    <lineage>
        <taxon>Bacteria</taxon>
        <taxon>Bacillati</taxon>
        <taxon>Bacillota</taxon>
        <taxon>Negativicutes</taxon>
        <taxon>Selenomonadales</taxon>
        <taxon>Selenomonadaceae</taxon>
        <taxon>Selenomonas</taxon>
    </lineage>
</organism>
<feature type="binding site" evidence="17">
    <location>
        <position position="169"/>
    </location>
    <ligand>
        <name>ATP</name>
        <dbReference type="ChEBI" id="CHEBI:30616"/>
        <label>1</label>
    </ligand>
</feature>
<reference evidence="20 21" key="1">
    <citation type="submission" date="2016-10" db="EMBL/GenBank/DDBJ databases">
        <authorList>
            <person name="de Groot N.N."/>
        </authorList>
    </citation>
    <scope>NUCLEOTIDE SEQUENCE [LARGE SCALE GENOMIC DNA]</scope>
    <source>
        <strain evidence="20 21">DSM 2872</strain>
    </source>
</reference>
<feature type="binding site" evidence="17">
    <location>
        <position position="836"/>
    </location>
    <ligand>
        <name>Mg(2+)</name>
        <dbReference type="ChEBI" id="CHEBI:18420"/>
        <label>4</label>
    </ligand>
</feature>
<feature type="region of interest" description="Carbamoyl phosphate synthetic domain" evidence="17">
    <location>
        <begin position="549"/>
        <end position="931"/>
    </location>
</feature>
<evidence type="ECO:0000259" key="19">
    <source>
        <dbReference type="PROSITE" id="PS51855"/>
    </source>
</evidence>
<feature type="binding site" evidence="17">
    <location>
        <position position="284"/>
    </location>
    <ligand>
        <name>ATP</name>
        <dbReference type="ChEBI" id="CHEBI:30616"/>
        <label>1</label>
    </ligand>
</feature>
<dbReference type="SMART" id="SM00851">
    <property type="entry name" value="MGS"/>
    <property type="match status" value="1"/>
</dbReference>
<dbReference type="Gene3D" id="3.30.470.20">
    <property type="entry name" value="ATP-grasp fold, B domain"/>
    <property type="match status" value="2"/>
</dbReference>
<evidence type="ECO:0000256" key="14">
    <source>
        <dbReference type="ARBA" id="ARBA00047359"/>
    </source>
</evidence>
<feature type="binding site" evidence="17">
    <location>
        <position position="215"/>
    </location>
    <ligand>
        <name>ATP</name>
        <dbReference type="ChEBI" id="CHEBI:30616"/>
        <label>1</label>
    </ligand>
</feature>
<evidence type="ECO:0000256" key="15">
    <source>
        <dbReference type="ARBA" id="ARBA00048816"/>
    </source>
</evidence>
<evidence type="ECO:0000313" key="20">
    <source>
        <dbReference type="EMBL" id="SEA10949.1"/>
    </source>
</evidence>
<dbReference type="PROSITE" id="PS00866">
    <property type="entry name" value="CPSASE_1"/>
    <property type="match status" value="2"/>
</dbReference>
<dbReference type="Gene3D" id="3.40.50.20">
    <property type="match status" value="2"/>
</dbReference>
<dbReference type="Gene3D" id="1.10.1030.10">
    <property type="entry name" value="Carbamoyl-phosphate synthetase, large subunit oligomerisation domain"/>
    <property type="match status" value="1"/>
</dbReference>
<dbReference type="InterPro" id="IPR036914">
    <property type="entry name" value="MGS-like_dom_sf"/>
</dbReference>
<feature type="binding site" evidence="17">
    <location>
        <position position="834"/>
    </location>
    <ligand>
        <name>Mn(2+)</name>
        <dbReference type="ChEBI" id="CHEBI:29035"/>
        <label>4</label>
    </ligand>
</feature>
<comment type="function">
    <text evidence="16">Small subunit of the glutamine-dependent carbamoyl phosphate synthetase (CPSase). CPSase catalyzes the formation of carbamoyl phosphate from the ammonia moiety of glutamine, carbonate, and phosphate donated by ATP, constituting the first step of the biosynthetic pathway leading to pyrimidine nucleotides. The large subunit (synthetase) binds the substrates ammonia (free or transferred from glutamine from the small subunit), hydrogencarbonate and ATP and carries out an ATP-coupled ligase reaction, activating hydrogencarbonate by forming carboxy phosphate which reacts with ammonia to form carbamoyl phosphate.</text>
</comment>
<dbReference type="PROSITE" id="PS00867">
    <property type="entry name" value="CPSASE_2"/>
    <property type="match status" value="2"/>
</dbReference>
<dbReference type="SUPFAM" id="SSF48108">
    <property type="entry name" value="Carbamoyl phosphate synthetase, large subunit connection domain"/>
    <property type="match status" value="1"/>
</dbReference>
<dbReference type="InterPro" id="IPR033937">
    <property type="entry name" value="MGS_CPS_CarB"/>
</dbReference>
<feature type="binding site" evidence="17">
    <location>
        <position position="822"/>
    </location>
    <ligand>
        <name>Mn(2+)</name>
        <dbReference type="ChEBI" id="CHEBI:29035"/>
        <label>3</label>
    </ligand>
</feature>
<dbReference type="SUPFAM" id="SSF56059">
    <property type="entry name" value="Glutathione synthetase ATP-binding domain-like"/>
    <property type="match status" value="2"/>
</dbReference>
<evidence type="ECO:0000256" key="11">
    <source>
        <dbReference type="ARBA" id="ARBA00022842"/>
    </source>
</evidence>
<feature type="binding site" evidence="17">
    <location>
        <position position="834"/>
    </location>
    <ligand>
        <name>ATP</name>
        <dbReference type="ChEBI" id="CHEBI:30616"/>
        <label>2</label>
    </ligand>
</feature>
<dbReference type="GO" id="GO:0004087">
    <property type="term" value="F:carbamoyl-phosphate synthase (ammonia) activity"/>
    <property type="evidence" value="ECO:0007669"/>
    <property type="project" value="UniProtKB-EC"/>
</dbReference>
<feature type="binding site" evidence="17">
    <location>
        <position position="300"/>
    </location>
    <ligand>
        <name>Mg(2+)</name>
        <dbReference type="ChEBI" id="CHEBI:18420"/>
        <label>2</label>
    </ligand>
</feature>
<dbReference type="InterPro" id="IPR011607">
    <property type="entry name" value="MGS-like_dom"/>
</dbReference>
<dbReference type="FunFam" id="3.40.50.20:FF:000002">
    <property type="entry name" value="Carbamoyl-phosphate synthase large chain"/>
    <property type="match status" value="1"/>
</dbReference>
<keyword evidence="8 17" id="KW-0677">Repeat</keyword>
<keyword evidence="6 17" id="KW-0028">Amino-acid biosynthesis</keyword>
<dbReference type="SMART" id="SM01096">
    <property type="entry name" value="CPSase_L_D3"/>
    <property type="match status" value="1"/>
</dbReference>